<protein>
    <submittedName>
        <fullName evidence="2">Catechol 2,3-dioxygenase-like lactoylglutathione lyase family enzyme</fullName>
    </submittedName>
</protein>
<reference evidence="2 3" key="1">
    <citation type="submission" date="2023-07" db="EMBL/GenBank/DDBJ databases">
        <title>Sequencing the genomes of 1000 actinobacteria strains.</title>
        <authorList>
            <person name="Klenk H.-P."/>
        </authorList>
    </citation>
    <scope>NUCLEOTIDE SEQUENCE [LARGE SCALE GENOMIC DNA]</scope>
    <source>
        <strain evidence="2 3">DSM 14785</strain>
    </source>
</reference>
<dbReference type="EMBL" id="JAUSVM010000001">
    <property type="protein sequence ID" value="MDQ0424075.1"/>
    <property type="molecule type" value="Genomic_DNA"/>
</dbReference>
<dbReference type="SUPFAM" id="SSF54593">
    <property type="entry name" value="Glyoxalase/Bleomycin resistance protein/Dihydroxybiphenyl dioxygenase"/>
    <property type="match status" value="2"/>
</dbReference>
<sequence>MSHAPTRGIDHFGLTVANLDDAVRDLGDALGAGLCYVEGPLDEPYPGWMTEKLGARGAFTLRVAAVNARAVNLELFEYAGDGPRRPGPLPGQAGGFALLQRTPDPTAAARELARVAAVRPAHAPGGFEVLLPSGIALALQPGKDELLGALFVHRGDVAPFVHELQSVLGLRRTGGVDAFGARGVVLAGECGAAVAVLDAPGAGPRPANSDVGGHHVAFHADDVDAARAALLEAGGFVPLGEPETITDGPIAGDRWNYVLSPTGVQLELINLPDGTLPYEDGAAHTRTPIARRVPA</sequence>
<evidence type="ECO:0000313" key="2">
    <source>
        <dbReference type="EMBL" id="MDQ0424075.1"/>
    </source>
</evidence>
<organism evidence="2 3">
    <name type="scientific">Cellulomonas iranensis</name>
    <dbReference type="NCBI Taxonomy" id="76862"/>
    <lineage>
        <taxon>Bacteria</taxon>
        <taxon>Bacillati</taxon>
        <taxon>Actinomycetota</taxon>
        <taxon>Actinomycetes</taxon>
        <taxon>Micrococcales</taxon>
        <taxon>Cellulomonadaceae</taxon>
        <taxon>Cellulomonas</taxon>
    </lineage>
</organism>
<evidence type="ECO:0000259" key="1">
    <source>
        <dbReference type="PROSITE" id="PS51819"/>
    </source>
</evidence>
<dbReference type="Proteomes" id="UP001240250">
    <property type="component" value="Unassembled WGS sequence"/>
</dbReference>
<gene>
    <name evidence="2" type="ORF">JO380_000456</name>
</gene>
<accession>A0ABU0GHH4</accession>
<keyword evidence="3" id="KW-1185">Reference proteome</keyword>
<proteinExistence type="predicted"/>
<feature type="domain" description="VOC" evidence="1">
    <location>
        <begin position="145"/>
        <end position="271"/>
    </location>
</feature>
<dbReference type="RefSeq" id="WP_070318370.1">
    <property type="nucleotide sequence ID" value="NZ_JAUSVM010000001.1"/>
</dbReference>
<comment type="caution">
    <text evidence="2">The sequence shown here is derived from an EMBL/GenBank/DDBJ whole genome shotgun (WGS) entry which is preliminary data.</text>
</comment>
<name>A0ABU0GHH4_9CELL</name>
<dbReference type="Gene3D" id="3.10.180.10">
    <property type="entry name" value="2,3-Dihydroxybiphenyl 1,2-Dioxygenase, domain 1"/>
    <property type="match status" value="2"/>
</dbReference>
<dbReference type="InterPro" id="IPR037523">
    <property type="entry name" value="VOC_core"/>
</dbReference>
<dbReference type="PROSITE" id="PS51819">
    <property type="entry name" value="VOC"/>
    <property type="match status" value="1"/>
</dbReference>
<evidence type="ECO:0000313" key="3">
    <source>
        <dbReference type="Proteomes" id="UP001240250"/>
    </source>
</evidence>
<dbReference type="InterPro" id="IPR029068">
    <property type="entry name" value="Glyas_Bleomycin-R_OHBP_Dase"/>
</dbReference>